<keyword evidence="2" id="KW-1185">Reference proteome</keyword>
<reference evidence="1 2" key="1">
    <citation type="submission" date="2018-02" db="EMBL/GenBank/DDBJ databases">
        <title>Sphingobacterium KA21.</title>
        <authorList>
            <person name="Vasarhelyi B.M."/>
            <person name="Deshmukh S."/>
            <person name="Balint B."/>
            <person name="Kukolya J."/>
        </authorList>
    </citation>
    <scope>NUCLEOTIDE SEQUENCE [LARGE SCALE GENOMIC DNA]</scope>
    <source>
        <strain evidence="1 2">Ka21</strain>
    </source>
</reference>
<sequence length="139" mass="16799">MEFDSKPYEGTEERLVRLTIEEESLWRCYRLTIPWEFKTEKGAPPVPSLYFEEWKKEGDILAESETLSHVRLELDKLFENNFFLIEQFPFELYTKIKKTELSHFCIMPRHIKQAVYLLIQQGKIVIRNKGGRYIFQQYK</sequence>
<proteinExistence type="predicted"/>
<name>A0ABR9T3A1_9SPHI</name>
<dbReference type="RefSeq" id="WP_196937540.1">
    <property type="nucleotide sequence ID" value="NZ_MU158689.1"/>
</dbReference>
<organism evidence="1 2">
    <name type="scientific">Sphingobacterium pedocola</name>
    <dbReference type="NCBI Taxonomy" id="2082722"/>
    <lineage>
        <taxon>Bacteria</taxon>
        <taxon>Pseudomonadati</taxon>
        <taxon>Bacteroidota</taxon>
        <taxon>Sphingobacteriia</taxon>
        <taxon>Sphingobacteriales</taxon>
        <taxon>Sphingobacteriaceae</taxon>
        <taxon>Sphingobacterium</taxon>
    </lineage>
</organism>
<gene>
    <name evidence="1" type="ORF">C4F40_03710</name>
</gene>
<dbReference type="Proteomes" id="UP000618319">
    <property type="component" value="Unassembled WGS sequence"/>
</dbReference>
<accession>A0ABR9T3A1</accession>
<comment type="caution">
    <text evidence="1">The sequence shown here is derived from an EMBL/GenBank/DDBJ whole genome shotgun (WGS) entry which is preliminary data.</text>
</comment>
<evidence type="ECO:0000313" key="2">
    <source>
        <dbReference type="Proteomes" id="UP000618319"/>
    </source>
</evidence>
<dbReference type="EMBL" id="PSKQ01000017">
    <property type="protein sequence ID" value="MBE8719834.1"/>
    <property type="molecule type" value="Genomic_DNA"/>
</dbReference>
<protein>
    <submittedName>
        <fullName evidence="1">Uncharacterized protein</fullName>
    </submittedName>
</protein>
<evidence type="ECO:0000313" key="1">
    <source>
        <dbReference type="EMBL" id="MBE8719834.1"/>
    </source>
</evidence>